<dbReference type="SUPFAM" id="SSF52402">
    <property type="entry name" value="Adenine nucleotide alpha hydrolases-like"/>
    <property type="match status" value="1"/>
</dbReference>
<comment type="caution">
    <text evidence="3">The sequence shown here is derived from an EMBL/GenBank/DDBJ whole genome shotgun (WGS) entry which is preliminary data.</text>
</comment>
<dbReference type="InterPro" id="IPR006016">
    <property type="entry name" value="UspA"/>
</dbReference>
<proteinExistence type="inferred from homology"/>
<evidence type="ECO:0000313" key="3">
    <source>
        <dbReference type="EMBL" id="MFD1532243.1"/>
    </source>
</evidence>
<dbReference type="Pfam" id="PF00582">
    <property type="entry name" value="Usp"/>
    <property type="match status" value="1"/>
</dbReference>
<organism evidence="3 4">
    <name type="scientific">Pseudonocardia aurantiaca</name>
    <dbReference type="NCBI Taxonomy" id="75290"/>
    <lineage>
        <taxon>Bacteria</taxon>
        <taxon>Bacillati</taxon>
        <taxon>Actinomycetota</taxon>
        <taxon>Actinomycetes</taxon>
        <taxon>Pseudonocardiales</taxon>
        <taxon>Pseudonocardiaceae</taxon>
        <taxon>Pseudonocardia</taxon>
    </lineage>
</organism>
<sequence length="178" mass="19415">MTAKLEKPKSVSAKSSKKRANTLVVGHCRDTTSDHALAVAAELGRQLGAQLHVVHVVVLDDYPIDPDAADWEEQGEWILTEERHHVEAALIRSGLPWTYQSCRGNPAKALAAAADEHNALMIVVGTRGEGLRATLSRLVQPSVSHALIEYQHRPVLIVPPTQLSWAQQNLHHRPGGSS</sequence>
<keyword evidence="4" id="KW-1185">Reference proteome</keyword>
<evidence type="ECO:0000256" key="1">
    <source>
        <dbReference type="ARBA" id="ARBA00008791"/>
    </source>
</evidence>
<evidence type="ECO:0000313" key="4">
    <source>
        <dbReference type="Proteomes" id="UP001597145"/>
    </source>
</evidence>
<dbReference type="RefSeq" id="WP_343981034.1">
    <property type="nucleotide sequence ID" value="NZ_BAAAJG010000012.1"/>
</dbReference>
<reference evidence="4" key="1">
    <citation type="journal article" date="2019" name="Int. J. Syst. Evol. Microbiol.">
        <title>The Global Catalogue of Microorganisms (GCM) 10K type strain sequencing project: providing services to taxonomists for standard genome sequencing and annotation.</title>
        <authorList>
            <consortium name="The Broad Institute Genomics Platform"/>
            <consortium name="The Broad Institute Genome Sequencing Center for Infectious Disease"/>
            <person name="Wu L."/>
            <person name="Ma J."/>
        </authorList>
    </citation>
    <scope>NUCLEOTIDE SEQUENCE [LARGE SCALE GENOMIC DNA]</scope>
    <source>
        <strain evidence="4">JCM 12165</strain>
    </source>
</reference>
<protein>
    <submittedName>
        <fullName evidence="3">Universal stress protein</fullName>
    </submittedName>
</protein>
<dbReference type="EMBL" id="JBHUCP010000017">
    <property type="protein sequence ID" value="MFD1532243.1"/>
    <property type="molecule type" value="Genomic_DNA"/>
</dbReference>
<dbReference type="PANTHER" id="PTHR46268:SF6">
    <property type="entry name" value="UNIVERSAL STRESS PROTEIN UP12"/>
    <property type="match status" value="1"/>
</dbReference>
<dbReference type="Proteomes" id="UP001597145">
    <property type="component" value="Unassembled WGS sequence"/>
</dbReference>
<gene>
    <name evidence="3" type="ORF">ACFSCY_22695</name>
</gene>
<evidence type="ECO:0000259" key="2">
    <source>
        <dbReference type="Pfam" id="PF00582"/>
    </source>
</evidence>
<accession>A0ABW4FPY8</accession>
<feature type="domain" description="UspA" evidence="2">
    <location>
        <begin position="23"/>
        <end position="159"/>
    </location>
</feature>
<comment type="similarity">
    <text evidence="1">Belongs to the universal stress protein A family.</text>
</comment>
<dbReference type="Gene3D" id="3.40.50.620">
    <property type="entry name" value="HUPs"/>
    <property type="match status" value="1"/>
</dbReference>
<name>A0ABW4FPY8_9PSEU</name>
<dbReference type="InterPro" id="IPR014729">
    <property type="entry name" value="Rossmann-like_a/b/a_fold"/>
</dbReference>
<dbReference type="CDD" id="cd00293">
    <property type="entry name" value="USP-like"/>
    <property type="match status" value="1"/>
</dbReference>
<dbReference type="PANTHER" id="PTHR46268">
    <property type="entry name" value="STRESS RESPONSE PROTEIN NHAX"/>
    <property type="match status" value="1"/>
</dbReference>